<evidence type="ECO:0000256" key="1">
    <source>
        <dbReference type="SAM" id="MobiDB-lite"/>
    </source>
</evidence>
<feature type="region of interest" description="Disordered" evidence="1">
    <location>
        <begin position="35"/>
        <end position="86"/>
    </location>
</feature>
<name>A0A6C0LKR8_9ZZZZ</name>
<evidence type="ECO:0000256" key="2">
    <source>
        <dbReference type="SAM" id="Phobius"/>
    </source>
</evidence>
<accession>A0A6C0LKR8</accession>
<feature type="compositionally biased region" description="Basic and acidic residues" evidence="1">
    <location>
        <begin position="67"/>
        <end position="77"/>
    </location>
</feature>
<evidence type="ECO:0000313" key="3">
    <source>
        <dbReference type="EMBL" id="QHU30498.1"/>
    </source>
</evidence>
<organism evidence="3">
    <name type="scientific">viral metagenome</name>
    <dbReference type="NCBI Taxonomy" id="1070528"/>
    <lineage>
        <taxon>unclassified sequences</taxon>
        <taxon>metagenomes</taxon>
        <taxon>organismal metagenomes</taxon>
    </lineage>
</organism>
<keyword evidence="2" id="KW-0812">Transmembrane</keyword>
<reference evidence="3" key="1">
    <citation type="journal article" date="2020" name="Nature">
        <title>Giant virus diversity and host interactions through global metagenomics.</title>
        <authorList>
            <person name="Schulz F."/>
            <person name="Roux S."/>
            <person name="Paez-Espino D."/>
            <person name="Jungbluth S."/>
            <person name="Walsh D.A."/>
            <person name="Denef V.J."/>
            <person name="McMahon K.D."/>
            <person name="Konstantinidis K.T."/>
            <person name="Eloe-Fadrosh E.A."/>
            <person name="Kyrpides N.C."/>
            <person name="Woyke T."/>
        </authorList>
    </citation>
    <scope>NUCLEOTIDE SEQUENCE</scope>
    <source>
        <strain evidence="3">GVMAG-M-3300027833-19</strain>
    </source>
</reference>
<dbReference type="AlphaFoldDB" id="A0A6C0LKR8"/>
<dbReference type="EMBL" id="MN740509">
    <property type="protein sequence ID" value="QHU30498.1"/>
    <property type="molecule type" value="Genomic_DNA"/>
</dbReference>
<sequence>MPIQSGNNNDPKRRIFIALIIVLLFVYAYRKYKKRSKITDDSEADDNAGSKSKGFLSNIRSSGKKKVSFEDNKKSSSDCDDTPNKNKINSLVQEILLKQIPS</sequence>
<protein>
    <submittedName>
        <fullName evidence="3">Uncharacterized protein</fullName>
    </submittedName>
</protein>
<keyword evidence="2" id="KW-1133">Transmembrane helix</keyword>
<proteinExistence type="predicted"/>
<feature type="transmembrane region" description="Helical" evidence="2">
    <location>
        <begin position="12"/>
        <end position="29"/>
    </location>
</feature>
<keyword evidence="2" id="KW-0472">Membrane</keyword>